<name>A0A062XYQ9_9BACT</name>
<dbReference type="Pfam" id="PF01909">
    <property type="entry name" value="NTP_transf_2"/>
    <property type="match status" value="1"/>
</dbReference>
<dbReference type="EMBL" id="JMFG01000020">
    <property type="protein sequence ID" value="KDA53650.1"/>
    <property type="molecule type" value="Genomic_DNA"/>
</dbReference>
<evidence type="ECO:0000313" key="2">
    <source>
        <dbReference type="EMBL" id="KDA53650.1"/>
    </source>
</evidence>
<dbReference type="Proteomes" id="UP000027284">
    <property type="component" value="Unassembled WGS sequence"/>
</dbReference>
<dbReference type="PANTHER" id="PTHR33933">
    <property type="entry name" value="NUCLEOTIDYLTRANSFERASE"/>
    <property type="match status" value="1"/>
</dbReference>
<accession>A0A062XYQ9</accession>
<keyword evidence="3" id="KW-1185">Reference proteome</keyword>
<comment type="caution">
    <text evidence="2">The sequence shown here is derived from an EMBL/GenBank/DDBJ whole genome shotgun (WGS) entry which is preliminary data.</text>
</comment>
<evidence type="ECO:0000313" key="3">
    <source>
        <dbReference type="Proteomes" id="UP000027284"/>
    </source>
</evidence>
<dbReference type="GO" id="GO:0016779">
    <property type="term" value="F:nucleotidyltransferase activity"/>
    <property type="evidence" value="ECO:0007669"/>
    <property type="project" value="InterPro"/>
</dbReference>
<feature type="domain" description="Polymerase nucleotidyl transferase" evidence="1">
    <location>
        <begin position="22"/>
        <end position="63"/>
    </location>
</feature>
<dbReference type="STRING" id="1312852.EG19_05475"/>
<dbReference type="Gene3D" id="3.30.460.10">
    <property type="entry name" value="Beta Polymerase, domain 2"/>
    <property type="match status" value="1"/>
</dbReference>
<organism evidence="2 3">
    <name type="scientific">Thermoanaerobaculum aquaticum</name>
    <dbReference type="NCBI Taxonomy" id="1312852"/>
    <lineage>
        <taxon>Bacteria</taxon>
        <taxon>Pseudomonadati</taxon>
        <taxon>Acidobacteriota</taxon>
        <taxon>Thermoanaerobaculia</taxon>
        <taxon>Thermoanaerobaculales</taxon>
        <taxon>Thermoanaerobaculaceae</taxon>
        <taxon>Thermoanaerobaculum</taxon>
    </lineage>
</organism>
<proteinExistence type="predicted"/>
<gene>
    <name evidence="2" type="ORF">EG19_05475</name>
</gene>
<dbReference type="CDD" id="cd05403">
    <property type="entry name" value="NT_KNTase_like"/>
    <property type="match status" value="1"/>
</dbReference>
<sequence length="163" mass="18178">MTAVVFEELARALATACHEVYGPRLVSLAIFGSVARGTARPDSDLDFLIVAEELPPGRGARVREFGEVERRLAPALGEAKRKGVDTFLAPVFKTPEEARRGSVLFWDMTEEGKILFDRDGFLATLLAEVKGRLEKLGARRIVRDNTSFWDLKPDFRPGEVFEL</sequence>
<evidence type="ECO:0000259" key="1">
    <source>
        <dbReference type="Pfam" id="PF01909"/>
    </source>
</evidence>
<dbReference type="InterPro" id="IPR043519">
    <property type="entry name" value="NT_sf"/>
</dbReference>
<dbReference type="SUPFAM" id="SSF81301">
    <property type="entry name" value="Nucleotidyltransferase"/>
    <property type="match status" value="1"/>
</dbReference>
<dbReference type="PANTHER" id="PTHR33933:SF1">
    <property type="entry name" value="PROTEIN ADENYLYLTRANSFERASE MNTA-RELATED"/>
    <property type="match status" value="1"/>
</dbReference>
<dbReference type="InterPro" id="IPR052548">
    <property type="entry name" value="Type_VII_TA_antitoxin"/>
</dbReference>
<protein>
    <recommendedName>
        <fullName evidence="1">Polymerase nucleotidyl transferase domain-containing protein</fullName>
    </recommendedName>
</protein>
<reference evidence="2 3" key="1">
    <citation type="submission" date="2014-04" db="EMBL/GenBank/DDBJ databases">
        <title>The Genome Sequence of Thermoanaerobaculum aquaticum MP-01, The First Cultivated Group 23 Acidobacterium.</title>
        <authorList>
            <person name="Stamps B.W."/>
            <person name="Losey N.A."/>
            <person name="Lawson P.A."/>
            <person name="Stevenson B.S."/>
        </authorList>
    </citation>
    <scope>NUCLEOTIDE SEQUENCE [LARGE SCALE GENOMIC DNA]</scope>
    <source>
        <strain evidence="2 3">MP-01</strain>
    </source>
</reference>
<dbReference type="AlphaFoldDB" id="A0A062XYQ9"/>
<dbReference type="InterPro" id="IPR002934">
    <property type="entry name" value="Polymerase_NTP_transf_dom"/>
</dbReference>
<dbReference type="OrthoDB" id="129460at2"/>
<dbReference type="RefSeq" id="WP_053335118.1">
    <property type="nucleotide sequence ID" value="NZ_JMFG01000020.1"/>
</dbReference>